<dbReference type="GO" id="GO:0004519">
    <property type="term" value="F:endonuclease activity"/>
    <property type="evidence" value="ECO:0007669"/>
    <property type="project" value="UniProtKB-KW"/>
</dbReference>
<sequence>MVYNKVLKREIPEGWEVKTIGDYCKSTGGFAFKSSWWTDQGYPVIKIKDIQENYKINLEDLAYVNLTDKRIDDKFKAKPGDILIAMTGATVGKYAMVPFTEMPLYVNQRVGYFNLGDKPEENLPFLINSLNQRYFREAVFMLAKGAAQPNISNEQINNIQLILPKADIIKSYNKIFESYYLKNLLNQQQNQQLTQLRDWLLPMLMNGQVSVK</sequence>
<organism evidence="5 6">
    <name type="scientific">Chryseobacterium suipulveris</name>
    <dbReference type="NCBI Taxonomy" id="2929800"/>
    <lineage>
        <taxon>Bacteria</taxon>
        <taxon>Pseudomonadati</taxon>
        <taxon>Bacteroidota</taxon>
        <taxon>Flavobacteriia</taxon>
        <taxon>Flavobacteriales</taxon>
        <taxon>Weeksellaceae</taxon>
        <taxon>Chryseobacterium group</taxon>
        <taxon>Chryseobacterium</taxon>
    </lineage>
</organism>
<proteinExistence type="inferred from homology"/>
<dbReference type="PANTHER" id="PTHR30408:SF12">
    <property type="entry name" value="TYPE I RESTRICTION ENZYME MJAVIII SPECIFICITY SUBUNIT"/>
    <property type="match status" value="1"/>
</dbReference>
<dbReference type="InterPro" id="IPR052021">
    <property type="entry name" value="Type-I_RS_S_subunit"/>
</dbReference>
<dbReference type="Gene3D" id="3.90.220.20">
    <property type="entry name" value="DNA methylase specificity domains"/>
    <property type="match status" value="1"/>
</dbReference>
<comment type="similarity">
    <text evidence="1">Belongs to the type-I restriction system S methylase family.</text>
</comment>
<keyword evidence="2" id="KW-0680">Restriction system</keyword>
<gene>
    <name evidence="5" type="ORF">MTP09_09395</name>
</gene>
<name>A0ABY4BMM0_9FLAO</name>
<dbReference type="InterPro" id="IPR000055">
    <property type="entry name" value="Restrct_endonuc_typeI_TRD"/>
</dbReference>
<keyword evidence="6" id="KW-1185">Reference proteome</keyword>
<reference evidence="5 6" key="1">
    <citation type="submission" date="2022-03" db="EMBL/GenBank/DDBJ databases">
        <title>Chryseobacterium sp. isolated from particulate matters in swine house.</title>
        <authorList>
            <person name="Won M."/>
            <person name="Kim S.-J."/>
            <person name="Kwon S.-W."/>
        </authorList>
    </citation>
    <scope>NUCLEOTIDE SEQUENCE [LARGE SCALE GENOMIC DNA]</scope>
    <source>
        <strain evidence="5 6">SC2-2</strain>
    </source>
</reference>
<dbReference type="InterPro" id="IPR044946">
    <property type="entry name" value="Restrct_endonuc_typeI_TRD_sf"/>
</dbReference>
<dbReference type="CDD" id="cd17278">
    <property type="entry name" value="RMtype1_S_LdeBORF1052P-TRD2-CR2"/>
    <property type="match status" value="1"/>
</dbReference>
<accession>A0ABY4BMM0</accession>
<keyword evidence="5" id="KW-0378">Hydrolase</keyword>
<dbReference type="EMBL" id="CP094532">
    <property type="protein sequence ID" value="UOE40134.1"/>
    <property type="molecule type" value="Genomic_DNA"/>
</dbReference>
<feature type="domain" description="Type I restriction modification DNA specificity" evidence="4">
    <location>
        <begin position="12"/>
        <end position="195"/>
    </location>
</feature>
<dbReference type="GO" id="GO:0016787">
    <property type="term" value="F:hydrolase activity"/>
    <property type="evidence" value="ECO:0007669"/>
    <property type="project" value="UniProtKB-KW"/>
</dbReference>
<evidence type="ECO:0000256" key="1">
    <source>
        <dbReference type="ARBA" id="ARBA00010923"/>
    </source>
</evidence>
<keyword evidence="3" id="KW-0238">DNA-binding</keyword>
<evidence type="ECO:0000313" key="5">
    <source>
        <dbReference type="EMBL" id="UOE40134.1"/>
    </source>
</evidence>
<dbReference type="Pfam" id="PF01420">
    <property type="entry name" value="Methylase_S"/>
    <property type="match status" value="1"/>
</dbReference>
<evidence type="ECO:0000256" key="3">
    <source>
        <dbReference type="ARBA" id="ARBA00023125"/>
    </source>
</evidence>
<evidence type="ECO:0000259" key="4">
    <source>
        <dbReference type="Pfam" id="PF01420"/>
    </source>
</evidence>
<dbReference type="RefSeq" id="WP_243548160.1">
    <property type="nucleotide sequence ID" value="NZ_CP094532.1"/>
</dbReference>
<protein>
    <submittedName>
        <fullName evidence="5">Restriction endonuclease subunit S</fullName>
        <ecNumber evidence="5">3.1.21.-</ecNumber>
    </submittedName>
</protein>
<keyword evidence="5" id="KW-0255">Endonuclease</keyword>
<evidence type="ECO:0000313" key="6">
    <source>
        <dbReference type="Proteomes" id="UP000831460"/>
    </source>
</evidence>
<evidence type="ECO:0000256" key="2">
    <source>
        <dbReference type="ARBA" id="ARBA00022747"/>
    </source>
</evidence>
<dbReference type="EC" id="3.1.21.-" evidence="5"/>
<dbReference type="SUPFAM" id="SSF116734">
    <property type="entry name" value="DNA methylase specificity domain"/>
    <property type="match status" value="1"/>
</dbReference>
<dbReference type="PANTHER" id="PTHR30408">
    <property type="entry name" value="TYPE-1 RESTRICTION ENZYME ECOKI SPECIFICITY PROTEIN"/>
    <property type="match status" value="1"/>
</dbReference>
<dbReference type="Proteomes" id="UP000831460">
    <property type="component" value="Chromosome"/>
</dbReference>
<keyword evidence="5" id="KW-0540">Nuclease</keyword>